<dbReference type="EMBL" id="FMJE01000007">
    <property type="protein sequence ID" value="SCM83390.1"/>
    <property type="molecule type" value="Genomic_DNA"/>
</dbReference>
<evidence type="ECO:0000256" key="5">
    <source>
        <dbReference type="ARBA" id="ARBA00022777"/>
    </source>
</evidence>
<dbReference type="SUPFAM" id="SSF55785">
    <property type="entry name" value="PYP-like sensor domain (PAS domain)"/>
    <property type="match status" value="3"/>
</dbReference>
<dbReference type="CDD" id="cd00130">
    <property type="entry name" value="PAS"/>
    <property type="match status" value="3"/>
</dbReference>
<dbReference type="InterPro" id="IPR035965">
    <property type="entry name" value="PAS-like_dom_sf"/>
</dbReference>
<dbReference type="SUPFAM" id="SSF47384">
    <property type="entry name" value="Homodimeric domain of signal transducing histidine kinase"/>
    <property type="match status" value="1"/>
</dbReference>
<feature type="coiled-coil region" evidence="7">
    <location>
        <begin position="592"/>
        <end position="619"/>
    </location>
</feature>
<evidence type="ECO:0000256" key="2">
    <source>
        <dbReference type="ARBA" id="ARBA00012438"/>
    </source>
</evidence>
<feature type="transmembrane region" description="Helical" evidence="8">
    <location>
        <begin position="12"/>
        <end position="34"/>
    </location>
</feature>
<dbReference type="Pfam" id="PF13426">
    <property type="entry name" value="PAS_9"/>
    <property type="match status" value="1"/>
</dbReference>
<feature type="domain" description="PAS" evidence="10">
    <location>
        <begin position="223"/>
        <end position="274"/>
    </location>
</feature>
<comment type="catalytic activity">
    <reaction evidence="1">
        <text>ATP + protein L-histidine = ADP + protein N-phospho-L-histidine.</text>
        <dbReference type="EC" id="2.7.13.3"/>
    </reaction>
</comment>
<feature type="transmembrane region" description="Helical" evidence="8">
    <location>
        <begin position="73"/>
        <end position="99"/>
    </location>
</feature>
<dbReference type="PROSITE" id="PS50109">
    <property type="entry name" value="HIS_KIN"/>
    <property type="match status" value="1"/>
</dbReference>
<evidence type="ECO:0000256" key="1">
    <source>
        <dbReference type="ARBA" id="ARBA00000085"/>
    </source>
</evidence>
<evidence type="ECO:0000256" key="7">
    <source>
        <dbReference type="SAM" id="Coils"/>
    </source>
</evidence>
<dbReference type="Pfam" id="PF00512">
    <property type="entry name" value="HisKA"/>
    <property type="match status" value="1"/>
</dbReference>
<dbReference type="InterPro" id="IPR052162">
    <property type="entry name" value="Sensor_kinase/Photoreceptor"/>
</dbReference>
<feature type="domain" description="PAS" evidence="10">
    <location>
        <begin position="481"/>
        <end position="556"/>
    </location>
</feature>
<keyword evidence="8" id="KW-0472">Membrane</keyword>
<dbReference type="InterPro" id="IPR036097">
    <property type="entry name" value="HisK_dim/P_sf"/>
</dbReference>
<accession>A0A212M104</accession>
<feature type="domain" description="PAC" evidence="11">
    <location>
        <begin position="278"/>
        <end position="328"/>
    </location>
</feature>
<feature type="transmembrane region" description="Helical" evidence="8">
    <location>
        <begin position="40"/>
        <end position="61"/>
    </location>
</feature>
<proteinExistence type="predicted"/>
<dbReference type="Pfam" id="PF08447">
    <property type="entry name" value="PAS_3"/>
    <property type="match status" value="2"/>
</dbReference>
<evidence type="ECO:0000256" key="8">
    <source>
        <dbReference type="SAM" id="Phobius"/>
    </source>
</evidence>
<dbReference type="PROSITE" id="PS50112">
    <property type="entry name" value="PAS"/>
    <property type="match status" value="2"/>
</dbReference>
<dbReference type="SUPFAM" id="SSF55874">
    <property type="entry name" value="ATPase domain of HSP90 chaperone/DNA topoisomerase II/histidine kinase"/>
    <property type="match status" value="1"/>
</dbReference>
<evidence type="ECO:0000256" key="6">
    <source>
        <dbReference type="ARBA" id="ARBA00023012"/>
    </source>
</evidence>
<dbReference type="Gene3D" id="3.30.450.20">
    <property type="entry name" value="PAS domain"/>
    <property type="match status" value="3"/>
</dbReference>
<keyword evidence="8" id="KW-0812">Transmembrane</keyword>
<feature type="domain" description="PAC" evidence="11">
    <location>
        <begin position="396"/>
        <end position="448"/>
    </location>
</feature>
<dbReference type="CDD" id="cd00075">
    <property type="entry name" value="HATPase"/>
    <property type="match status" value="1"/>
</dbReference>
<dbReference type="InterPro" id="IPR005467">
    <property type="entry name" value="His_kinase_dom"/>
</dbReference>
<feature type="transmembrane region" description="Helical" evidence="8">
    <location>
        <begin position="135"/>
        <end position="154"/>
    </location>
</feature>
<dbReference type="PANTHER" id="PTHR43304">
    <property type="entry name" value="PHYTOCHROME-LIKE PROTEIN CPH1"/>
    <property type="match status" value="1"/>
</dbReference>
<dbReference type="InterPro" id="IPR003594">
    <property type="entry name" value="HATPase_dom"/>
</dbReference>
<feature type="domain" description="Histidine kinase" evidence="9">
    <location>
        <begin position="628"/>
        <end position="844"/>
    </location>
</feature>
<keyword evidence="7" id="KW-0175">Coiled coil</keyword>
<protein>
    <recommendedName>
        <fullName evidence="2">histidine kinase</fullName>
        <ecNumber evidence="2">2.7.13.3</ecNumber>
    </recommendedName>
</protein>
<evidence type="ECO:0000313" key="12">
    <source>
        <dbReference type="EMBL" id="SCM83390.1"/>
    </source>
</evidence>
<dbReference type="EC" id="2.7.13.3" evidence="2"/>
<evidence type="ECO:0000259" key="10">
    <source>
        <dbReference type="PROSITE" id="PS50112"/>
    </source>
</evidence>
<organism evidence="12">
    <name type="scientific">uncultured Sporomusa sp</name>
    <dbReference type="NCBI Taxonomy" id="307249"/>
    <lineage>
        <taxon>Bacteria</taxon>
        <taxon>Bacillati</taxon>
        <taxon>Bacillota</taxon>
        <taxon>Negativicutes</taxon>
        <taxon>Selenomonadales</taxon>
        <taxon>Sporomusaceae</taxon>
        <taxon>Sporomusa</taxon>
        <taxon>environmental samples</taxon>
    </lineage>
</organism>
<evidence type="ECO:0000259" key="9">
    <source>
        <dbReference type="PROSITE" id="PS50109"/>
    </source>
</evidence>
<evidence type="ECO:0000256" key="3">
    <source>
        <dbReference type="ARBA" id="ARBA00022553"/>
    </source>
</evidence>
<sequence length="855" mass="95764">MTDMVIALLQLLENIGAMAAILLLFLHWFPLAIYRTTTKINFPGLLLFSLLALIAAIPLLAKESFGANLSMVAILLTAVHVGLIEAALVGLTTTAIFLAIGSVDWVPWAMGSPFCGLITACMLKRFGNRLTCRKLGQAALFACLCSLAYVYLSFPAINGGTVLNSWGYIFLLIIIGHIAGTILLHRLIIYLQSHQSFTELLAEAEVKYRSLVESSLTGIYVIQGSKLVYVSQGFTAITGYSRAQLLAITNVYDYIHPDDRASVHKIIHQKLTNQTAPVTYELRLLSQTGGLRYVKVQSSYFEIGGKPAIIGTMTDINECKQAEQALCESQELFRYLANHIPFMVWMEDRESRCVFVNKQWQEYTGLTWEEGSDISWDCRLHPQEKEPDKPLNREKFDYECRMLRHDGEYRWVQLIGIPRQTPDGSFAGYIGCCLDIHDSKEADKALQRSYRRLEKNIEEQTRQLANANATLAQEIFTRRAVEKRYRQLFDSVQDSIFVWKITPQGLPGRIIEVNDIACRRLGYSRDELLSLSMLDTMSGQGKAAATSHMEKLLTSRQAIFEFDHLTKDQRPIPSEVNAHIFALNEELVGLCISRDISDRKEAEAELSAARNRISRTEKLAFLGNMAAGIAHEINQPLNSIKVTADSILMWYKEGQTYQVEEFLEDVQTISEQSARIANIINYIRDLIRTSQQSTNQRFSLTGAITNAVKMTFSQAGAADISLTLKLAEDPLEMYGSLAHMEHVFLNLISNAIDALTGLEQPVKEIEIETLLHDKIIVQISDNGTGITEELRKRIFTPFFSTKNNGMGLGLAIVKSVVTSHGGQITIMNNERGGATFRLVFPLIEAADNLKEEDAC</sequence>
<dbReference type="InterPro" id="IPR013655">
    <property type="entry name" value="PAS_fold_3"/>
</dbReference>
<dbReference type="NCBIfam" id="TIGR00229">
    <property type="entry name" value="sensory_box"/>
    <property type="match status" value="3"/>
</dbReference>
<keyword evidence="3" id="KW-0597">Phosphoprotein</keyword>
<dbReference type="RefSeq" id="WP_288185845.1">
    <property type="nucleotide sequence ID" value="NZ_LT608335.1"/>
</dbReference>
<dbReference type="InterPro" id="IPR003661">
    <property type="entry name" value="HisK_dim/P_dom"/>
</dbReference>
<dbReference type="CDD" id="cd00082">
    <property type="entry name" value="HisKA"/>
    <property type="match status" value="1"/>
</dbReference>
<dbReference type="PRINTS" id="PR00344">
    <property type="entry name" value="BCTRLSENSOR"/>
</dbReference>
<feature type="transmembrane region" description="Helical" evidence="8">
    <location>
        <begin position="105"/>
        <end position="123"/>
    </location>
</feature>
<dbReference type="SMART" id="SM00086">
    <property type="entry name" value="PAC"/>
    <property type="match status" value="3"/>
</dbReference>
<feature type="transmembrane region" description="Helical" evidence="8">
    <location>
        <begin position="166"/>
        <end position="184"/>
    </location>
</feature>
<dbReference type="SMART" id="SM00387">
    <property type="entry name" value="HATPase_c"/>
    <property type="match status" value="1"/>
</dbReference>
<evidence type="ECO:0000259" key="11">
    <source>
        <dbReference type="PROSITE" id="PS50113"/>
    </source>
</evidence>
<dbReference type="SMART" id="SM00388">
    <property type="entry name" value="HisKA"/>
    <property type="match status" value="1"/>
</dbReference>
<dbReference type="InterPro" id="IPR004358">
    <property type="entry name" value="Sig_transdc_His_kin-like_C"/>
</dbReference>
<keyword evidence="8" id="KW-1133">Transmembrane helix</keyword>
<feature type="coiled-coil region" evidence="7">
    <location>
        <begin position="443"/>
        <end position="470"/>
    </location>
</feature>
<dbReference type="Pfam" id="PF02518">
    <property type="entry name" value="HATPase_c"/>
    <property type="match status" value="1"/>
</dbReference>
<dbReference type="SMART" id="SM00091">
    <property type="entry name" value="PAS"/>
    <property type="match status" value="3"/>
</dbReference>
<dbReference type="InterPro" id="IPR000014">
    <property type="entry name" value="PAS"/>
</dbReference>
<dbReference type="GO" id="GO:0000155">
    <property type="term" value="F:phosphorelay sensor kinase activity"/>
    <property type="evidence" value="ECO:0007669"/>
    <property type="project" value="InterPro"/>
</dbReference>
<dbReference type="Gene3D" id="1.10.287.130">
    <property type="match status" value="1"/>
</dbReference>
<dbReference type="InterPro" id="IPR001610">
    <property type="entry name" value="PAC"/>
</dbReference>
<evidence type="ECO:0000256" key="4">
    <source>
        <dbReference type="ARBA" id="ARBA00022679"/>
    </source>
</evidence>
<name>A0A212M104_9FIRM</name>
<gene>
    <name evidence="12" type="ORF">KL86SPO_70248</name>
</gene>
<dbReference type="InterPro" id="IPR036890">
    <property type="entry name" value="HATPase_C_sf"/>
</dbReference>
<dbReference type="InterPro" id="IPR000700">
    <property type="entry name" value="PAS-assoc_C"/>
</dbReference>
<dbReference type="PANTHER" id="PTHR43304:SF1">
    <property type="entry name" value="PAC DOMAIN-CONTAINING PROTEIN"/>
    <property type="match status" value="1"/>
</dbReference>
<dbReference type="Gene3D" id="3.30.565.10">
    <property type="entry name" value="Histidine kinase-like ATPase, C-terminal domain"/>
    <property type="match status" value="1"/>
</dbReference>
<dbReference type="PROSITE" id="PS50113">
    <property type="entry name" value="PAC"/>
    <property type="match status" value="2"/>
</dbReference>
<reference evidence="12" key="1">
    <citation type="submission" date="2016-08" db="EMBL/GenBank/DDBJ databases">
        <authorList>
            <person name="Seilhamer J.J."/>
        </authorList>
    </citation>
    <scope>NUCLEOTIDE SEQUENCE</scope>
    <source>
        <strain evidence="12">86</strain>
    </source>
</reference>
<keyword evidence="5 12" id="KW-0418">Kinase</keyword>
<keyword evidence="6" id="KW-0902">Two-component regulatory system</keyword>
<dbReference type="AlphaFoldDB" id="A0A212M104"/>
<keyword evidence="4 12" id="KW-0808">Transferase</keyword>